<sequence>MAEVSKKSSDIRRRPKTPQDFGLLKTIRYEDTEDGMPPVPVASINPPQPPTSLPTPLREQVNAHRPKTSPSPNAATPPAIPYDVKRDSAIAPSFSTADRASYAESHLTGVAKEPSLPTIVVQDDETSATAETSRSPFAKKKRQEKRRSRSASPGIQRIRSFKGIQSSIPSGALEELDLEDLASDKIAFSHRGSILFGGKKMNRLLETPAKDTPPPESTTSSGPVNGEQAPAEDITPIQIAPKQGLFAGRRKPSVHMLQAALQNGRVLSAEEITFSMKVRSMYEHGDEHAAEWVTPKSNGEISKELAEGEATDSSTPDQSIDSIVVGKTRDKQSSVHPALRSVSPDPQGSYAKAPNELAGGIEDWEDVDARDVDRYGFISMKKRSGTPTSRTSPTPEQSIQRVATSLRIESDQPRRNRKPRRGPSINSRASRSVPPRPSNEDTSRVGSTHSAHSNKSIGRLTSGNLFRSKATKILNEASDMLTLPPGLADIAEQEDGGRTSSTQKRKEWEREAKWQKMAHPLPQHDGKGGGMQFNFDTNDSKLVSRTWKGIPDRWRATAWYSFLSSSAKKRGVAVSDDDIIKQFHELQDASSPDDVQIDVDVPRTINMHIMFRRRYRGGQRLLFRVLHAISLYFPDTGYVQGMASLAATLLCYYDEDRAFVTMVRLWQLRGLEKLFQSGFEGLMSALNEFEADWLKGGDVAQKLEELCITSTAYGTRWYLTLFNMSIPFPAQLRVWDAFMLLGDASDPANNVFGGADLDVLHATSAALIDATREIILDSDFENAMKVLTSFVPIKDEDLLMRVARTEWKLRKKRGTAKV</sequence>
<reference evidence="1" key="1">
    <citation type="submission" date="2023-07" db="EMBL/GenBank/DDBJ databases">
        <title>Black Yeasts Isolated from many extreme environments.</title>
        <authorList>
            <person name="Coleine C."/>
            <person name="Stajich J.E."/>
            <person name="Selbmann L."/>
        </authorList>
    </citation>
    <scope>NUCLEOTIDE SEQUENCE</scope>
    <source>
        <strain evidence="1">CCFEE 5714</strain>
    </source>
</reference>
<comment type="caution">
    <text evidence="1">The sequence shown here is derived from an EMBL/GenBank/DDBJ whole genome shotgun (WGS) entry which is preliminary data.</text>
</comment>
<protein>
    <submittedName>
        <fullName evidence="1">Uncharacterized protein</fullName>
    </submittedName>
</protein>
<evidence type="ECO:0000313" key="1">
    <source>
        <dbReference type="EMBL" id="KAK3697728.1"/>
    </source>
</evidence>
<accession>A0ACC3MLZ1</accession>
<evidence type="ECO:0000313" key="2">
    <source>
        <dbReference type="Proteomes" id="UP001281147"/>
    </source>
</evidence>
<name>A0ACC3MLZ1_9PEZI</name>
<organism evidence="1 2">
    <name type="scientific">Vermiconidia calcicola</name>
    <dbReference type="NCBI Taxonomy" id="1690605"/>
    <lineage>
        <taxon>Eukaryota</taxon>
        <taxon>Fungi</taxon>
        <taxon>Dikarya</taxon>
        <taxon>Ascomycota</taxon>
        <taxon>Pezizomycotina</taxon>
        <taxon>Dothideomycetes</taxon>
        <taxon>Dothideomycetidae</taxon>
        <taxon>Mycosphaerellales</taxon>
        <taxon>Extremaceae</taxon>
        <taxon>Vermiconidia</taxon>
    </lineage>
</organism>
<gene>
    <name evidence="1" type="ORF">LTR37_017310</name>
</gene>
<keyword evidence="2" id="KW-1185">Reference proteome</keyword>
<proteinExistence type="predicted"/>
<dbReference type="Proteomes" id="UP001281147">
    <property type="component" value="Unassembled WGS sequence"/>
</dbReference>
<dbReference type="EMBL" id="JAUTXU010000221">
    <property type="protein sequence ID" value="KAK3697728.1"/>
    <property type="molecule type" value="Genomic_DNA"/>
</dbReference>